<gene>
    <name evidence="13" type="ORF">UFOPK4028_00677</name>
</gene>
<evidence type="ECO:0000313" key="13">
    <source>
        <dbReference type="EMBL" id="CAB4337982.1"/>
    </source>
</evidence>
<reference evidence="13" key="1">
    <citation type="submission" date="2020-05" db="EMBL/GenBank/DDBJ databases">
        <authorList>
            <person name="Chiriac C."/>
            <person name="Salcher M."/>
            <person name="Ghai R."/>
            <person name="Kavagutti S V."/>
        </authorList>
    </citation>
    <scope>NUCLEOTIDE SEQUENCE</scope>
</reference>
<protein>
    <submittedName>
        <fullName evidence="13">Unannotated protein</fullName>
    </submittedName>
</protein>
<evidence type="ECO:0000256" key="1">
    <source>
        <dbReference type="ARBA" id="ARBA00001946"/>
    </source>
</evidence>
<keyword evidence="5" id="KW-0547">Nucleotide-binding</keyword>
<evidence type="ECO:0000256" key="9">
    <source>
        <dbReference type="ARBA" id="ARBA00023098"/>
    </source>
</evidence>
<dbReference type="InterPro" id="IPR005218">
    <property type="entry name" value="Diacylglycerol/lipid_kinase"/>
</dbReference>
<dbReference type="AlphaFoldDB" id="A0A6J5ZA69"/>
<proteinExistence type="predicted"/>
<dbReference type="Gene3D" id="2.60.200.40">
    <property type="match status" value="1"/>
</dbReference>
<dbReference type="InterPro" id="IPR017438">
    <property type="entry name" value="ATP-NAD_kinase_N"/>
</dbReference>
<dbReference type="Gene3D" id="3.40.50.10330">
    <property type="entry name" value="Probable inorganic polyphosphate/atp-NAD kinase, domain 1"/>
    <property type="match status" value="1"/>
</dbReference>
<evidence type="ECO:0000256" key="6">
    <source>
        <dbReference type="ARBA" id="ARBA00022777"/>
    </source>
</evidence>
<keyword evidence="8" id="KW-0460">Magnesium</keyword>
<keyword evidence="7" id="KW-0067">ATP-binding</keyword>
<keyword evidence="10" id="KW-0594">Phospholipid biosynthesis</keyword>
<dbReference type="GO" id="GO:0005524">
    <property type="term" value="F:ATP binding"/>
    <property type="evidence" value="ECO:0007669"/>
    <property type="project" value="UniProtKB-KW"/>
</dbReference>
<dbReference type="InterPro" id="IPR016064">
    <property type="entry name" value="NAD/diacylglycerol_kinase_sf"/>
</dbReference>
<dbReference type="Pfam" id="PF00781">
    <property type="entry name" value="DAGK_cat"/>
    <property type="match status" value="1"/>
</dbReference>
<evidence type="ECO:0000259" key="12">
    <source>
        <dbReference type="PROSITE" id="PS50146"/>
    </source>
</evidence>
<keyword evidence="4" id="KW-0479">Metal-binding</keyword>
<dbReference type="SUPFAM" id="SSF111331">
    <property type="entry name" value="NAD kinase/diacylglycerol kinase-like"/>
    <property type="match status" value="1"/>
</dbReference>
<keyword evidence="2" id="KW-0444">Lipid biosynthesis</keyword>
<name>A0A6J5ZA69_9ZZZZ</name>
<dbReference type="GO" id="GO:0016301">
    <property type="term" value="F:kinase activity"/>
    <property type="evidence" value="ECO:0007669"/>
    <property type="project" value="UniProtKB-KW"/>
</dbReference>
<dbReference type="GO" id="GO:0005886">
    <property type="term" value="C:plasma membrane"/>
    <property type="evidence" value="ECO:0007669"/>
    <property type="project" value="TreeGrafter"/>
</dbReference>
<evidence type="ECO:0000256" key="5">
    <source>
        <dbReference type="ARBA" id="ARBA00022741"/>
    </source>
</evidence>
<dbReference type="PANTHER" id="PTHR12358">
    <property type="entry name" value="SPHINGOSINE KINASE"/>
    <property type="match status" value="1"/>
</dbReference>
<dbReference type="InterPro" id="IPR045540">
    <property type="entry name" value="YegS/DAGK_C"/>
</dbReference>
<keyword evidence="3" id="KW-0808">Transferase</keyword>
<evidence type="ECO:0000256" key="11">
    <source>
        <dbReference type="ARBA" id="ARBA00023264"/>
    </source>
</evidence>
<dbReference type="InterPro" id="IPR050187">
    <property type="entry name" value="Lipid_Phosphate_FormReg"/>
</dbReference>
<accession>A0A6J5ZA69</accession>
<evidence type="ECO:0000256" key="3">
    <source>
        <dbReference type="ARBA" id="ARBA00022679"/>
    </source>
</evidence>
<evidence type="ECO:0000256" key="4">
    <source>
        <dbReference type="ARBA" id="ARBA00022723"/>
    </source>
</evidence>
<dbReference type="SMART" id="SM00046">
    <property type="entry name" value="DAGKc"/>
    <property type="match status" value="1"/>
</dbReference>
<dbReference type="Pfam" id="PF19279">
    <property type="entry name" value="YegS_C"/>
    <property type="match status" value="1"/>
</dbReference>
<dbReference type="NCBIfam" id="TIGR00147">
    <property type="entry name" value="YegS/Rv2252/BmrU family lipid kinase"/>
    <property type="match status" value="1"/>
</dbReference>
<evidence type="ECO:0000256" key="2">
    <source>
        <dbReference type="ARBA" id="ARBA00022516"/>
    </source>
</evidence>
<sequence>MWLLVVNKKAGKRKALPLVRHFSTLLQQTGQEFYIINEDSAKATDSVLQSHLSTGNYSKVIAFGGDGLVNLCIQHIVKTNIAFGVVAAGTGNDFSRTLGLHKKNVIDLFQIFSDSSTDTIDVGRVSSDLHSHFYVQVLSTGFDAKVNSLANKFKWPKGRLKYTLAMLLTLNRFKPIEYELNIDNEIISRKAMLLSVANGYCYGGGMKISPNAVNSDGQLDVLVVNPVSKIKLLTLFPKIFTGAHIYHPKVSTMRGKEISISAQADSYADGEFVSTLPITVSVLPKALNTWVVT</sequence>
<dbReference type="GO" id="GO:0046872">
    <property type="term" value="F:metal ion binding"/>
    <property type="evidence" value="ECO:0007669"/>
    <property type="project" value="UniProtKB-KW"/>
</dbReference>
<organism evidence="13">
    <name type="scientific">freshwater metagenome</name>
    <dbReference type="NCBI Taxonomy" id="449393"/>
    <lineage>
        <taxon>unclassified sequences</taxon>
        <taxon>metagenomes</taxon>
        <taxon>ecological metagenomes</taxon>
    </lineage>
</organism>
<evidence type="ECO:0000256" key="10">
    <source>
        <dbReference type="ARBA" id="ARBA00023209"/>
    </source>
</evidence>
<keyword evidence="9" id="KW-0443">Lipid metabolism</keyword>
<keyword evidence="11" id="KW-1208">Phospholipid metabolism</keyword>
<dbReference type="PANTHER" id="PTHR12358:SF106">
    <property type="entry name" value="LIPID KINASE YEGS"/>
    <property type="match status" value="1"/>
</dbReference>
<dbReference type="EMBL" id="CAESAC010000096">
    <property type="protein sequence ID" value="CAB4337982.1"/>
    <property type="molecule type" value="Genomic_DNA"/>
</dbReference>
<dbReference type="PROSITE" id="PS50146">
    <property type="entry name" value="DAGK"/>
    <property type="match status" value="1"/>
</dbReference>
<evidence type="ECO:0000256" key="8">
    <source>
        <dbReference type="ARBA" id="ARBA00022842"/>
    </source>
</evidence>
<dbReference type="InterPro" id="IPR001206">
    <property type="entry name" value="Diacylglycerol_kinase_cat_dom"/>
</dbReference>
<feature type="domain" description="DAGKc" evidence="12">
    <location>
        <begin position="1"/>
        <end position="129"/>
    </location>
</feature>
<dbReference type="GO" id="GO:0008654">
    <property type="term" value="P:phospholipid biosynthetic process"/>
    <property type="evidence" value="ECO:0007669"/>
    <property type="project" value="UniProtKB-KW"/>
</dbReference>
<keyword evidence="6" id="KW-0418">Kinase</keyword>
<evidence type="ECO:0000256" key="7">
    <source>
        <dbReference type="ARBA" id="ARBA00022840"/>
    </source>
</evidence>
<comment type="cofactor">
    <cofactor evidence="1">
        <name>Mg(2+)</name>
        <dbReference type="ChEBI" id="CHEBI:18420"/>
    </cofactor>
</comment>